<organism evidence="2 3">
    <name type="scientific">Melanomma pulvis-pyrius CBS 109.77</name>
    <dbReference type="NCBI Taxonomy" id="1314802"/>
    <lineage>
        <taxon>Eukaryota</taxon>
        <taxon>Fungi</taxon>
        <taxon>Dikarya</taxon>
        <taxon>Ascomycota</taxon>
        <taxon>Pezizomycotina</taxon>
        <taxon>Dothideomycetes</taxon>
        <taxon>Pleosporomycetidae</taxon>
        <taxon>Pleosporales</taxon>
        <taxon>Melanommataceae</taxon>
        <taxon>Melanomma</taxon>
    </lineage>
</organism>
<protein>
    <submittedName>
        <fullName evidence="2">Uncharacterized protein</fullName>
    </submittedName>
</protein>
<dbReference type="EMBL" id="MU001783">
    <property type="protein sequence ID" value="KAF2798497.1"/>
    <property type="molecule type" value="Genomic_DNA"/>
</dbReference>
<keyword evidence="1" id="KW-0812">Transmembrane</keyword>
<evidence type="ECO:0000313" key="3">
    <source>
        <dbReference type="Proteomes" id="UP000799757"/>
    </source>
</evidence>
<dbReference type="AlphaFoldDB" id="A0A6A6XSD7"/>
<dbReference type="Proteomes" id="UP000799757">
    <property type="component" value="Unassembled WGS sequence"/>
</dbReference>
<name>A0A6A6XSD7_9PLEO</name>
<feature type="transmembrane region" description="Helical" evidence="1">
    <location>
        <begin position="12"/>
        <end position="31"/>
    </location>
</feature>
<keyword evidence="1" id="KW-0472">Membrane</keyword>
<reference evidence="2" key="1">
    <citation type="journal article" date="2020" name="Stud. Mycol.">
        <title>101 Dothideomycetes genomes: a test case for predicting lifestyles and emergence of pathogens.</title>
        <authorList>
            <person name="Haridas S."/>
            <person name="Albert R."/>
            <person name="Binder M."/>
            <person name="Bloem J."/>
            <person name="Labutti K."/>
            <person name="Salamov A."/>
            <person name="Andreopoulos B."/>
            <person name="Baker S."/>
            <person name="Barry K."/>
            <person name="Bills G."/>
            <person name="Bluhm B."/>
            <person name="Cannon C."/>
            <person name="Castanera R."/>
            <person name="Culley D."/>
            <person name="Daum C."/>
            <person name="Ezra D."/>
            <person name="Gonzalez J."/>
            <person name="Henrissat B."/>
            <person name="Kuo A."/>
            <person name="Liang C."/>
            <person name="Lipzen A."/>
            <person name="Lutzoni F."/>
            <person name="Magnuson J."/>
            <person name="Mondo S."/>
            <person name="Nolan M."/>
            <person name="Ohm R."/>
            <person name="Pangilinan J."/>
            <person name="Park H.-J."/>
            <person name="Ramirez L."/>
            <person name="Alfaro M."/>
            <person name="Sun H."/>
            <person name="Tritt A."/>
            <person name="Yoshinaga Y."/>
            <person name="Zwiers L.-H."/>
            <person name="Turgeon B."/>
            <person name="Goodwin S."/>
            <person name="Spatafora J."/>
            <person name="Crous P."/>
            <person name="Grigoriev I."/>
        </authorList>
    </citation>
    <scope>NUCLEOTIDE SEQUENCE</scope>
    <source>
        <strain evidence="2">CBS 109.77</strain>
    </source>
</reference>
<sequence length="114" mass="12157">MSALSVPRSENLYGGVMLVGCYIIGSFFGVAEMQPALRLNNCVDFLSKGGAFETHGVQSTVDGVLGAMHGKTRNIPRVWDISDSTFGYSASPPPTPALLPYVAPSARYHMGNPH</sequence>
<proteinExistence type="predicted"/>
<keyword evidence="3" id="KW-1185">Reference proteome</keyword>
<evidence type="ECO:0000313" key="2">
    <source>
        <dbReference type="EMBL" id="KAF2798497.1"/>
    </source>
</evidence>
<accession>A0A6A6XSD7</accession>
<gene>
    <name evidence="2" type="ORF">K505DRAFT_105207</name>
</gene>
<evidence type="ECO:0000256" key="1">
    <source>
        <dbReference type="SAM" id="Phobius"/>
    </source>
</evidence>
<keyword evidence="1" id="KW-1133">Transmembrane helix</keyword>